<dbReference type="Proteomes" id="UP000266340">
    <property type="component" value="Unassembled WGS sequence"/>
</dbReference>
<evidence type="ECO:0000313" key="3">
    <source>
        <dbReference type="Proteomes" id="UP000266340"/>
    </source>
</evidence>
<dbReference type="RefSeq" id="WP_119150361.1">
    <property type="nucleotide sequence ID" value="NZ_QXJM01000039.1"/>
</dbReference>
<dbReference type="AlphaFoldDB" id="A0A398CIX1"/>
<proteinExistence type="predicted"/>
<name>A0A398CIX1_9BACL</name>
<evidence type="ECO:0000313" key="2">
    <source>
        <dbReference type="EMBL" id="RIE02320.1"/>
    </source>
</evidence>
<dbReference type="EMBL" id="QXJM01000039">
    <property type="protein sequence ID" value="RIE02320.1"/>
    <property type="molecule type" value="Genomic_DNA"/>
</dbReference>
<gene>
    <name evidence="2" type="ORF">D3H35_16510</name>
</gene>
<accession>A0A398CIX1</accession>
<sequence>MNRHDLCPEAIDGRGGDDQVPDKKGNMAGWKQTLFEYVNAINEAGLRGEPDKLEQVSDSGHRARLSAKIQAFARREALEGIKSIRSEMRARIERSNSAGRGAVADVAVHSVRSFEQRGQPWLEERVERERIRFVLSGAGKWRIDSILPLATERRPASYSIEEELYDAAGSRENGWGFLPLPI</sequence>
<organism evidence="2 3">
    <name type="scientific">Cohnella faecalis</name>
    <dbReference type="NCBI Taxonomy" id="2315694"/>
    <lineage>
        <taxon>Bacteria</taxon>
        <taxon>Bacillati</taxon>
        <taxon>Bacillota</taxon>
        <taxon>Bacilli</taxon>
        <taxon>Bacillales</taxon>
        <taxon>Paenibacillaceae</taxon>
        <taxon>Cohnella</taxon>
    </lineage>
</organism>
<keyword evidence="3" id="KW-1185">Reference proteome</keyword>
<protein>
    <submittedName>
        <fullName evidence="2">Uncharacterized protein</fullName>
    </submittedName>
</protein>
<feature type="region of interest" description="Disordered" evidence="1">
    <location>
        <begin position="1"/>
        <end position="24"/>
    </location>
</feature>
<reference evidence="2 3" key="1">
    <citation type="submission" date="2018-09" db="EMBL/GenBank/DDBJ databases">
        <title>Cohnella cavernae sp. nov., isolated from a karst cave.</title>
        <authorList>
            <person name="Zhu H."/>
        </authorList>
    </citation>
    <scope>NUCLEOTIDE SEQUENCE [LARGE SCALE GENOMIC DNA]</scope>
    <source>
        <strain evidence="2 3">K2E09-144</strain>
    </source>
</reference>
<comment type="caution">
    <text evidence="2">The sequence shown here is derived from an EMBL/GenBank/DDBJ whole genome shotgun (WGS) entry which is preliminary data.</text>
</comment>
<evidence type="ECO:0000256" key="1">
    <source>
        <dbReference type="SAM" id="MobiDB-lite"/>
    </source>
</evidence>